<dbReference type="PROSITE" id="PS00109">
    <property type="entry name" value="PROTEIN_KINASE_TYR"/>
    <property type="match status" value="1"/>
</dbReference>
<keyword evidence="6" id="KW-0808">Transferase</keyword>
<evidence type="ECO:0000313" key="7">
    <source>
        <dbReference type="Proteomes" id="UP000823824"/>
    </source>
</evidence>
<reference evidence="6" key="2">
    <citation type="submission" date="2021-04" db="EMBL/GenBank/DDBJ databases">
        <authorList>
            <person name="Gilroy R."/>
        </authorList>
    </citation>
    <scope>NUCLEOTIDE SEQUENCE</scope>
    <source>
        <strain evidence="6">ChiBcec18-1249</strain>
    </source>
</reference>
<dbReference type="EMBL" id="DWZJ01000031">
    <property type="protein sequence ID" value="HJB12862.1"/>
    <property type="molecule type" value="Genomic_DNA"/>
</dbReference>
<dbReference type="PROSITE" id="PS51450">
    <property type="entry name" value="LRR"/>
    <property type="match status" value="2"/>
</dbReference>
<organism evidence="6 7">
    <name type="scientific">Candidatus Oscillibacter excrementigallinarum</name>
    <dbReference type="NCBI Taxonomy" id="2838716"/>
    <lineage>
        <taxon>Bacteria</taxon>
        <taxon>Bacillati</taxon>
        <taxon>Bacillota</taxon>
        <taxon>Clostridia</taxon>
        <taxon>Eubacteriales</taxon>
        <taxon>Oscillospiraceae</taxon>
        <taxon>Oscillibacter</taxon>
    </lineage>
</organism>
<dbReference type="Gene3D" id="3.30.200.20">
    <property type="entry name" value="Phosphorylase Kinase, domain 1"/>
    <property type="match status" value="1"/>
</dbReference>
<feature type="binding site" evidence="3">
    <location>
        <position position="79"/>
    </location>
    <ligand>
        <name>ATP</name>
        <dbReference type="ChEBI" id="CHEBI:30616"/>
    </ligand>
</feature>
<dbReference type="PROSITE" id="PS50011">
    <property type="entry name" value="PROTEIN_KINASE_DOM"/>
    <property type="match status" value="1"/>
</dbReference>
<dbReference type="GO" id="GO:0005524">
    <property type="term" value="F:ATP binding"/>
    <property type="evidence" value="ECO:0007669"/>
    <property type="project" value="UniProtKB-UniRule"/>
</dbReference>
<dbReference type="InterPro" id="IPR008266">
    <property type="entry name" value="Tyr_kinase_AS"/>
</dbReference>
<dbReference type="CDD" id="cd14014">
    <property type="entry name" value="STKc_PknB_like"/>
    <property type="match status" value="1"/>
</dbReference>
<keyword evidence="3" id="KW-0067">ATP-binding</keyword>
<keyword evidence="4" id="KW-0472">Membrane</keyword>
<keyword evidence="3" id="KW-0547">Nucleotide-binding</keyword>
<dbReference type="Gene3D" id="3.80.10.10">
    <property type="entry name" value="Ribonuclease Inhibitor"/>
    <property type="match status" value="2"/>
</dbReference>
<keyword evidence="4" id="KW-0812">Transmembrane</keyword>
<keyword evidence="1" id="KW-0433">Leucine-rich repeat</keyword>
<keyword evidence="2" id="KW-0677">Repeat</keyword>
<feature type="domain" description="Protein kinase" evidence="5">
    <location>
        <begin position="50"/>
        <end position="325"/>
    </location>
</feature>
<keyword evidence="6" id="KW-0723">Serine/threonine-protein kinase</keyword>
<dbReference type="InterPro" id="IPR032675">
    <property type="entry name" value="LRR_dom_sf"/>
</dbReference>
<dbReference type="InterPro" id="IPR017441">
    <property type="entry name" value="Protein_kinase_ATP_BS"/>
</dbReference>
<evidence type="ECO:0000256" key="1">
    <source>
        <dbReference type="ARBA" id="ARBA00022614"/>
    </source>
</evidence>
<evidence type="ECO:0000256" key="4">
    <source>
        <dbReference type="SAM" id="Phobius"/>
    </source>
</evidence>
<protein>
    <submittedName>
        <fullName evidence="6">Serine/threonine protein kinase</fullName>
    </submittedName>
</protein>
<feature type="transmembrane region" description="Helical" evidence="4">
    <location>
        <begin position="346"/>
        <end position="366"/>
    </location>
</feature>
<comment type="caution">
    <text evidence="6">The sequence shown here is derived from an EMBL/GenBank/DDBJ whole genome shotgun (WGS) entry which is preliminary data.</text>
</comment>
<evidence type="ECO:0000256" key="3">
    <source>
        <dbReference type="PROSITE-ProRule" id="PRU10141"/>
    </source>
</evidence>
<evidence type="ECO:0000256" key="2">
    <source>
        <dbReference type="ARBA" id="ARBA00022737"/>
    </source>
</evidence>
<dbReference type="InterPro" id="IPR025875">
    <property type="entry name" value="Leu-rich_rpt_4"/>
</dbReference>
<evidence type="ECO:0000259" key="5">
    <source>
        <dbReference type="PROSITE" id="PS50011"/>
    </source>
</evidence>
<dbReference type="InterPro" id="IPR000719">
    <property type="entry name" value="Prot_kinase_dom"/>
</dbReference>
<dbReference type="PANTHER" id="PTHR46652:SF3">
    <property type="entry name" value="LEUCINE-RICH REPEAT-CONTAINING PROTEIN 9"/>
    <property type="match status" value="1"/>
</dbReference>
<dbReference type="InterPro" id="IPR001611">
    <property type="entry name" value="Leu-rich_rpt"/>
</dbReference>
<dbReference type="Pfam" id="PF00069">
    <property type="entry name" value="Pkinase"/>
    <property type="match status" value="1"/>
</dbReference>
<dbReference type="GO" id="GO:0004674">
    <property type="term" value="F:protein serine/threonine kinase activity"/>
    <property type="evidence" value="ECO:0007669"/>
    <property type="project" value="UniProtKB-KW"/>
</dbReference>
<dbReference type="Gene3D" id="1.10.510.10">
    <property type="entry name" value="Transferase(Phosphotransferase) domain 1"/>
    <property type="match status" value="1"/>
</dbReference>
<dbReference type="SUPFAM" id="SSF56112">
    <property type="entry name" value="Protein kinase-like (PK-like)"/>
    <property type="match status" value="1"/>
</dbReference>
<dbReference type="PANTHER" id="PTHR46652">
    <property type="entry name" value="LEUCINE-RICH REPEAT AND IQ DOMAIN-CONTAINING PROTEIN 1-RELATED"/>
    <property type="match status" value="1"/>
</dbReference>
<keyword evidence="6" id="KW-0418">Kinase</keyword>
<gene>
    <name evidence="6" type="ORF">H9787_04045</name>
</gene>
<reference evidence="6" key="1">
    <citation type="journal article" date="2021" name="PeerJ">
        <title>Extensive microbial diversity within the chicken gut microbiome revealed by metagenomics and culture.</title>
        <authorList>
            <person name="Gilroy R."/>
            <person name="Ravi A."/>
            <person name="Getino M."/>
            <person name="Pursley I."/>
            <person name="Horton D.L."/>
            <person name="Alikhan N.F."/>
            <person name="Baker D."/>
            <person name="Gharbi K."/>
            <person name="Hall N."/>
            <person name="Watson M."/>
            <person name="Adriaenssens E.M."/>
            <person name="Foster-Nyarko E."/>
            <person name="Jarju S."/>
            <person name="Secka A."/>
            <person name="Antonio M."/>
            <person name="Oren A."/>
            <person name="Chaudhuri R.R."/>
            <person name="La Ragione R."/>
            <person name="Hildebrand F."/>
            <person name="Pallen M.J."/>
        </authorList>
    </citation>
    <scope>NUCLEOTIDE SEQUENCE</scope>
    <source>
        <strain evidence="6">ChiBcec18-1249</strain>
    </source>
</reference>
<dbReference type="PROSITE" id="PS00107">
    <property type="entry name" value="PROTEIN_KINASE_ATP"/>
    <property type="match status" value="1"/>
</dbReference>
<sequence>MAEWKNLCYNCFQEREAPEGPCPYCGFDLAENERKFPVALRAGTVLDGRYIVGRVLGQGGFGITYLALDTQLNAKVAIKEFMPNDIATRIGTTVSVAMDTKSEEFAYGAERFQEEARTLAKFIGNPNIAAVTSYFDENDTSYFVMDYIEGISFKTYIANHGGKISDEETLNVMIPVLRALTAVHAEGFIHRDVTPDNIYITKDGMVKLLDFGSARYSIGDKSKSLDVILKVGYAPKEQYIRRSRQGPFTDVYSCAACFYAAITGFLPPEALERLDHDELVPISQCGIDIPEYLDKAILKGLAVQPEDRFQSAAEFLDAIESQQIVEVPVSGGAAMPTPEKKKVKHALIAGIAALVVVAVGVGMALGGGGGSGSGGSGGRNDRPLLEAEVPSITIAGQEYSTDLQKLDLQDMGLTDADIQDLKYMINLYDLRLSGNNITDLTPLAGLTQLENLMLKDNQISDLSPLSGLTELRELQLGTENVGVKDLSPLAGLTKLEYLSLSAKMEIEDPSPLENLINLKELTVEGSQSGYSRCFSDISFLEKLPNLTTAHLNVSGLESLDGLERSVNLTSLEVRGYNLNLTDLSALSGLTNLQELSITGSGGDNFIASPDLSFLSGMKDLQTIRITMDNGGFGSLDGIQGAVSLVELYLEGVMPGADFSVLSGLTKLQSLHLYGEGMVIPTAENLDFLSGMTDLRELHLDPDGLTDFSGLASCTQLRELYLPAPMDSQDLQVLSGMTELQTLEFEADGNIDLSPLAGLQNLQEVTVRSSDKIADWSPLDHVRVVNPY</sequence>
<name>A0A9D2RSA4_9FIRM</name>
<proteinExistence type="predicted"/>
<dbReference type="InterPro" id="IPR050836">
    <property type="entry name" value="SDS22/Internalin_LRR"/>
</dbReference>
<accession>A0A9D2RSA4</accession>
<evidence type="ECO:0000313" key="6">
    <source>
        <dbReference type="EMBL" id="HJB12862.1"/>
    </source>
</evidence>
<dbReference type="AlphaFoldDB" id="A0A9D2RSA4"/>
<dbReference type="Proteomes" id="UP000823824">
    <property type="component" value="Unassembled WGS sequence"/>
</dbReference>
<dbReference type="Pfam" id="PF12799">
    <property type="entry name" value="LRR_4"/>
    <property type="match status" value="1"/>
</dbReference>
<keyword evidence="4" id="KW-1133">Transmembrane helix</keyword>
<dbReference type="SUPFAM" id="SSF52058">
    <property type="entry name" value="L domain-like"/>
    <property type="match status" value="2"/>
</dbReference>
<dbReference type="InterPro" id="IPR011009">
    <property type="entry name" value="Kinase-like_dom_sf"/>
</dbReference>